<dbReference type="SUPFAM" id="SSF51905">
    <property type="entry name" value="FAD/NAD(P)-binding domain"/>
    <property type="match status" value="1"/>
</dbReference>
<reference evidence="5" key="1">
    <citation type="journal article" date="2019" name="Int. J. Syst. Evol. Microbiol.">
        <title>The Global Catalogue of Microorganisms (GCM) 10K type strain sequencing project: providing services to taxonomists for standard genome sequencing and annotation.</title>
        <authorList>
            <consortium name="The Broad Institute Genomics Platform"/>
            <consortium name="The Broad Institute Genome Sequencing Center for Infectious Disease"/>
            <person name="Wu L."/>
            <person name="Ma J."/>
        </authorList>
    </citation>
    <scope>NUCLEOTIDE SEQUENCE [LARGE SCALE GENOMIC DNA]</scope>
    <source>
        <strain evidence="5">JCM 17224</strain>
    </source>
</reference>
<dbReference type="InterPro" id="IPR023753">
    <property type="entry name" value="FAD/NAD-binding_dom"/>
</dbReference>
<evidence type="ECO:0000259" key="3">
    <source>
        <dbReference type="Pfam" id="PF07992"/>
    </source>
</evidence>
<name>A0ABP7RDG8_9BACT</name>
<comment type="caution">
    <text evidence="4">The sequence shown here is derived from an EMBL/GenBank/DDBJ whole genome shotgun (WGS) entry which is preliminary data.</text>
</comment>
<dbReference type="Proteomes" id="UP001500567">
    <property type="component" value="Unassembled WGS sequence"/>
</dbReference>
<protein>
    <submittedName>
        <fullName evidence="4">NAD(P)/FAD-dependent oxidoreductase</fullName>
    </submittedName>
</protein>
<dbReference type="PRINTS" id="PR00469">
    <property type="entry name" value="PNDRDTASEII"/>
</dbReference>
<dbReference type="EMBL" id="BAABDJ010000002">
    <property type="protein sequence ID" value="GAA3995901.1"/>
    <property type="molecule type" value="Genomic_DNA"/>
</dbReference>
<dbReference type="PANTHER" id="PTHR48105">
    <property type="entry name" value="THIOREDOXIN REDUCTASE 1-RELATED-RELATED"/>
    <property type="match status" value="1"/>
</dbReference>
<dbReference type="RefSeq" id="WP_345070515.1">
    <property type="nucleotide sequence ID" value="NZ_BAABDJ010000002.1"/>
</dbReference>
<gene>
    <name evidence="4" type="ORF">GCM10022408_03090</name>
</gene>
<evidence type="ECO:0000256" key="1">
    <source>
        <dbReference type="ARBA" id="ARBA00022630"/>
    </source>
</evidence>
<keyword evidence="2" id="KW-0560">Oxidoreductase</keyword>
<feature type="domain" description="FAD/NAD(P)-binding" evidence="3">
    <location>
        <begin position="12"/>
        <end position="291"/>
    </location>
</feature>
<evidence type="ECO:0000313" key="4">
    <source>
        <dbReference type="EMBL" id="GAA3995901.1"/>
    </source>
</evidence>
<organism evidence="4 5">
    <name type="scientific">Hymenobacter fastidiosus</name>
    <dbReference type="NCBI Taxonomy" id="486264"/>
    <lineage>
        <taxon>Bacteria</taxon>
        <taxon>Pseudomonadati</taxon>
        <taxon>Bacteroidota</taxon>
        <taxon>Cytophagia</taxon>
        <taxon>Cytophagales</taxon>
        <taxon>Hymenobacteraceae</taxon>
        <taxon>Hymenobacter</taxon>
    </lineage>
</organism>
<dbReference type="InterPro" id="IPR036188">
    <property type="entry name" value="FAD/NAD-bd_sf"/>
</dbReference>
<sequence>MAKIPLPTCSTYDMLVVGASNAGLSAALVLGRARRRVLVLDGGPPRNAPAFHTHSFFTRDGAAPRQVLGIGREQLRPYPVEVCALEAQQAALTPAGVALTLTGGTVVTAAALVLATGVSDELPAVPGLAALWGRGVYHCPYCHGWENRYGRVVVYGRGEAGYQQAVLLHHWCSRLSLCTDGPAGLTPAQRTHLAALGVTILEAPVAALDGSLKCLRAIEFDDGHREPVDAVFLRPAQRQRSSLAAQLGCAFTADGVYVQVNETGLTSVPGVYAVGDMTGPFQQAILAAASGTRAAAALNNELIFRDSVAV</sequence>
<keyword evidence="1" id="KW-0285">Flavoprotein</keyword>
<evidence type="ECO:0000313" key="5">
    <source>
        <dbReference type="Proteomes" id="UP001500567"/>
    </source>
</evidence>
<dbReference type="Gene3D" id="3.50.50.60">
    <property type="entry name" value="FAD/NAD(P)-binding domain"/>
    <property type="match status" value="2"/>
</dbReference>
<keyword evidence="5" id="KW-1185">Reference proteome</keyword>
<proteinExistence type="predicted"/>
<dbReference type="Pfam" id="PF07992">
    <property type="entry name" value="Pyr_redox_2"/>
    <property type="match status" value="1"/>
</dbReference>
<dbReference type="PRINTS" id="PR00368">
    <property type="entry name" value="FADPNR"/>
</dbReference>
<accession>A0ABP7RDG8</accession>
<evidence type="ECO:0000256" key="2">
    <source>
        <dbReference type="ARBA" id="ARBA00023002"/>
    </source>
</evidence>
<dbReference type="InterPro" id="IPR050097">
    <property type="entry name" value="Ferredoxin-NADP_redctase_2"/>
</dbReference>